<dbReference type="InterPro" id="IPR021441">
    <property type="entry name" value="DUF3090"/>
</dbReference>
<name>A0A6J6R1I1_9ZZZZ</name>
<dbReference type="EMBL" id="CAFBOF010000026">
    <property type="protein sequence ID" value="CAB4981301.1"/>
    <property type="molecule type" value="Genomic_DNA"/>
</dbReference>
<evidence type="ECO:0000313" key="1">
    <source>
        <dbReference type="EMBL" id="CAB4717720.1"/>
    </source>
</evidence>
<dbReference type="NCBIfam" id="TIGR03847">
    <property type="entry name" value="conserved hypothetical protein"/>
    <property type="match status" value="1"/>
</dbReference>
<dbReference type="Pfam" id="PF11290">
    <property type="entry name" value="DUF3090"/>
    <property type="match status" value="1"/>
</dbReference>
<dbReference type="EMBL" id="CAFBPQ010000008">
    <property type="protein sequence ID" value="CAB5017512.1"/>
    <property type="molecule type" value="Genomic_DNA"/>
</dbReference>
<evidence type="ECO:0000313" key="2">
    <source>
        <dbReference type="EMBL" id="CAB4899262.1"/>
    </source>
</evidence>
<evidence type="ECO:0000313" key="3">
    <source>
        <dbReference type="EMBL" id="CAB4981301.1"/>
    </source>
</evidence>
<evidence type="ECO:0000313" key="4">
    <source>
        <dbReference type="EMBL" id="CAB5017512.1"/>
    </source>
</evidence>
<protein>
    <submittedName>
        <fullName evidence="1">Unannotated protein</fullName>
    </submittedName>
</protein>
<dbReference type="EMBL" id="CAEZYK010000013">
    <property type="protein sequence ID" value="CAB4717720.1"/>
    <property type="molecule type" value="Genomic_DNA"/>
</dbReference>
<proteinExistence type="predicted"/>
<dbReference type="EMBL" id="CAFBMM010000009">
    <property type="protein sequence ID" value="CAB4899262.1"/>
    <property type="molecule type" value="Genomic_DNA"/>
</dbReference>
<organism evidence="1">
    <name type="scientific">freshwater metagenome</name>
    <dbReference type="NCBI Taxonomy" id="449393"/>
    <lineage>
        <taxon>unclassified sequences</taxon>
        <taxon>metagenomes</taxon>
        <taxon>ecological metagenomes</taxon>
    </lineage>
</organism>
<accession>A0A6J6R1I1</accession>
<dbReference type="AlphaFoldDB" id="A0A6J6R1I1"/>
<reference evidence="1" key="1">
    <citation type="submission" date="2020-05" db="EMBL/GenBank/DDBJ databases">
        <authorList>
            <person name="Chiriac C."/>
            <person name="Salcher M."/>
            <person name="Ghai R."/>
            <person name="Kavagutti S V."/>
        </authorList>
    </citation>
    <scope>NUCLEOTIDE SEQUENCE</scope>
</reference>
<sequence length="181" mass="20036">MDSIIELHDVENLGTGAIGEPGSREFFVQARNSAMQLTVLVEKQQVALLATEVISFLDRIAEEHPEDTLALPIEEARLREPTVPLFRARLIGLGFDTDLGLVLIELREHVAEDGDSERLTTETELSSEHEEDGYVARIYATRAQVRALAARGVTEVEGGRPECSLCSMPMDPGGHRCPRWN</sequence>
<gene>
    <name evidence="1" type="ORF">UFOPK2683_00382</name>
    <name evidence="2" type="ORF">UFOPK3605_00393</name>
    <name evidence="3" type="ORF">UFOPK3897_01130</name>
    <name evidence="4" type="ORF">UFOPK4121_00445</name>
</gene>